<dbReference type="OrthoDB" id="660555at2759"/>
<dbReference type="RefSeq" id="XP_014373702.1">
    <property type="nucleotide sequence ID" value="XM_014518216.2"/>
</dbReference>
<name>A0A1U8CXB0_ALLSI</name>
<dbReference type="eggNOG" id="KOG0619">
    <property type="taxonomic scope" value="Eukaryota"/>
</dbReference>
<dbReference type="InterPro" id="IPR003591">
    <property type="entry name" value="Leu-rich_rpt_typical-subtyp"/>
</dbReference>
<dbReference type="PANTHER" id="PTHR48051:SF57">
    <property type="entry name" value="LEUCINE RICH REPEAT CONTAINING 30"/>
    <property type="match status" value="1"/>
</dbReference>
<dbReference type="PROSITE" id="PS51450">
    <property type="entry name" value="LRR"/>
    <property type="match status" value="3"/>
</dbReference>
<organism evidence="3 4">
    <name type="scientific">Alligator sinensis</name>
    <name type="common">Chinese alligator</name>
    <dbReference type="NCBI Taxonomy" id="38654"/>
    <lineage>
        <taxon>Eukaryota</taxon>
        <taxon>Metazoa</taxon>
        <taxon>Chordata</taxon>
        <taxon>Craniata</taxon>
        <taxon>Vertebrata</taxon>
        <taxon>Euteleostomi</taxon>
        <taxon>Archelosauria</taxon>
        <taxon>Archosauria</taxon>
        <taxon>Crocodylia</taxon>
        <taxon>Alligatoridae</taxon>
        <taxon>Alligatorinae</taxon>
        <taxon>Alligator</taxon>
    </lineage>
</organism>
<dbReference type="InterPro" id="IPR025875">
    <property type="entry name" value="Leu-rich_rpt_4"/>
</dbReference>
<evidence type="ECO:0000256" key="1">
    <source>
        <dbReference type="ARBA" id="ARBA00022614"/>
    </source>
</evidence>
<dbReference type="GeneID" id="102375523"/>
<dbReference type="InParanoid" id="A0A1U8CXB0"/>
<evidence type="ECO:0000313" key="3">
    <source>
        <dbReference type="Proteomes" id="UP000189705"/>
    </source>
</evidence>
<gene>
    <name evidence="4" type="primary">LRRC69</name>
</gene>
<evidence type="ECO:0000313" key="4">
    <source>
        <dbReference type="RefSeq" id="XP_014373702.1"/>
    </source>
</evidence>
<evidence type="ECO:0000256" key="2">
    <source>
        <dbReference type="ARBA" id="ARBA00022737"/>
    </source>
</evidence>
<dbReference type="Pfam" id="PF12799">
    <property type="entry name" value="LRR_4"/>
    <property type="match status" value="1"/>
</dbReference>
<dbReference type="AlphaFoldDB" id="A0A1U8CXB0"/>
<keyword evidence="1" id="KW-0433">Leucine-rich repeat</keyword>
<dbReference type="STRING" id="38654.A0A1U8CXB0"/>
<reference evidence="4" key="1">
    <citation type="submission" date="2025-08" db="UniProtKB">
        <authorList>
            <consortium name="RefSeq"/>
        </authorList>
    </citation>
    <scope>IDENTIFICATION</scope>
</reference>
<sequence length="316" mass="36059">MSCGLGPACEEPGSSQQRSDPIQVLRMLTELNLGNNIFEEVPEQLKYLNSLQKLHLFGNKIATISPTIFDGLEKLTLLNLNNNRLKYLPPEIHRLENLEYMSLNNNQIGSIPKELCSLEKLSELHLSYNCLIMVPEEIGYMTNLRMLCLSRNQIEVLPDGLCKLRKLRILDVAGNRIRVFPTAMEDLLLMGLKELYCEDNPLLQKQPVCAIQEEEMLSLTEMTARFILRELNEKDSVLQTAVKQNQEVGKLLSEKCVCAVCGQAFLTTRLECVCFMHVKQKMKISRNIHLLPVRKLICSFQCFNLRDHGFFGVAES</sequence>
<dbReference type="InterPro" id="IPR032675">
    <property type="entry name" value="LRR_dom_sf"/>
</dbReference>
<keyword evidence="3" id="KW-1185">Reference proteome</keyword>
<dbReference type="Proteomes" id="UP000189705">
    <property type="component" value="Unplaced"/>
</dbReference>
<dbReference type="CTD" id="100130742"/>
<proteinExistence type="predicted"/>
<dbReference type="SMART" id="SM00369">
    <property type="entry name" value="LRR_TYP"/>
    <property type="match status" value="7"/>
</dbReference>
<protein>
    <submittedName>
        <fullName evidence="4">Leucine-rich repeat-containing protein 69 isoform X1</fullName>
    </submittedName>
</protein>
<dbReference type="KEGG" id="asn:102375523"/>
<dbReference type="InterPro" id="IPR001611">
    <property type="entry name" value="Leu-rich_rpt"/>
</dbReference>
<dbReference type="InterPro" id="IPR050216">
    <property type="entry name" value="LRR_domain-containing"/>
</dbReference>
<dbReference type="PANTHER" id="PTHR48051">
    <property type="match status" value="1"/>
</dbReference>
<accession>A0A1U8CXB0</accession>
<dbReference type="Pfam" id="PF13855">
    <property type="entry name" value="LRR_8"/>
    <property type="match status" value="1"/>
</dbReference>
<dbReference type="Pfam" id="PF00560">
    <property type="entry name" value="LRR_1"/>
    <property type="match status" value="1"/>
</dbReference>
<dbReference type="SMART" id="SM00365">
    <property type="entry name" value="LRR_SD22"/>
    <property type="match status" value="4"/>
</dbReference>
<dbReference type="Gene3D" id="3.80.10.10">
    <property type="entry name" value="Ribonuclease Inhibitor"/>
    <property type="match status" value="2"/>
</dbReference>
<dbReference type="GO" id="GO:0005737">
    <property type="term" value="C:cytoplasm"/>
    <property type="evidence" value="ECO:0007669"/>
    <property type="project" value="TreeGrafter"/>
</dbReference>
<dbReference type="SUPFAM" id="SSF52058">
    <property type="entry name" value="L domain-like"/>
    <property type="match status" value="1"/>
</dbReference>
<keyword evidence="2" id="KW-0677">Repeat</keyword>